<feature type="compositionally biased region" description="Polar residues" evidence="5">
    <location>
        <begin position="162"/>
        <end position="174"/>
    </location>
</feature>
<feature type="region of interest" description="Disordered" evidence="5">
    <location>
        <begin position="161"/>
        <end position="180"/>
    </location>
</feature>
<name>A0A6P6N2X0_CARAU</name>
<evidence type="ECO:0000313" key="7">
    <source>
        <dbReference type="Proteomes" id="UP000515129"/>
    </source>
</evidence>
<dbReference type="OrthoDB" id="10072024at2759"/>
<dbReference type="KEGG" id="caua:113074163"/>
<feature type="compositionally biased region" description="Basic residues" evidence="5">
    <location>
        <begin position="84"/>
        <end position="99"/>
    </location>
</feature>
<protein>
    <submittedName>
        <fullName evidence="8">Uncharacterized protein LOC113074163 isoform X1</fullName>
    </submittedName>
</protein>
<dbReference type="AlphaFoldDB" id="A0A6P6N2X0"/>
<evidence type="ECO:0000259" key="6">
    <source>
        <dbReference type="PROSITE" id="PS51058"/>
    </source>
</evidence>
<dbReference type="Proteomes" id="UP000515129">
    <property type="component" value="Unplaced"/>
</dbReference>
<evidence type="ECO:0000256" key="1">
    <source>
        <dbReference type="ARBA" id="ARBA00022723"/>
    </source>
</evidence>
<feature type="compositionally biased region" description="Polar residues" evidence="5">
    <location>
        <begin position="140"/>
        <end position="150"/>
    </location>
</feature>
<keyword evidence="7" id="KW-1185">Reference proteome</keyword>
<gene>
    <name evidence="8" type="primary">LOC113074163</name>
</gene>
<feature type="compositionally biased region" description="Acidic residues" evidence="5">
    <location>
        <begin position="354"/>
        <end position="368"/>
    </location>
</feature>
<feature type="compositionally biased region" description="Basic residues" evidence="5">
    <location>
        <begin position="325"/>
        <end position="347"/>
    </location>
</feature>
<feature type="region of interest" description="Disordered" evidence="5">
    <location>
        <begin position="1"/>
        <end position="25"/>
    </location>
</feature>
<sequence length="790" mass="87424">MTDELNGALAEPEMTKPEKTSPIGADVVTDDVVNAVGNSVPGKVMSESPPDWLKPMEEDEDDGGDGVKSSEWIIMKTNDDVPKVKRGRGRPRKGSHPVRSKTEPIIPPLLGRTRSSNASGTAIPVPDPAHTPEALPRKPQSINHNPISTSEKPRLIPISPAGGSSLSTTPNTEFHSPPRLTRVTPLSIDTSVTQNFVHTPAVKLGNVSRQSVSFTEPGKDGTELPIQLWLCPPMEPISPTKTQDMFSDQIVSSANFPGTTLNGSVTLKESLPLLSECESCGSAFPAQKIGDVMCYGCRPKSDKKQSPPNIVFRKVGQDQWEVGKTTKKTKKHPRKQVLKQRPEHKKTVKMDIVPDGDDDDDDDDDDDEVVKKRSRRMCQQCDACLREDDCGTCDFCVDKPKFGGSNKKKQKCRLRQCKLQSRLHGQKGNIVEGKRNPSLPRRRRDEKPKLKRRGRPSKKQKLRSNPWEDDDEVSYKDEDDKEDLRRYKMNGRRKGGKRKWKYSFKEEEEDVFIEAVIEEDGASNTEENPDILANQTSAMVSNEMHSNTSGLSAQGLYYNMSGVPTAPYVLGSVPLCNSNPAPMGQVTSSLPMADDGTQNGFLQIEMVRVGSPPSHYTEAAQDTEQHVSEPQQEPTPVITHIFSLVGGENDRDQGLMELFTSLGQTVLPAHWVGVMSKGPILQLLQCSKISSMADTVVQIEKGYFYQVSVQNQPLLLMHAVYSRHPTCLESVDDVVSLLLDLEGLGVCQGYQNFHMGSQREPRMSVRAALCDLLIPKDEEQCPKCTHAVES</sequence>
<proteinExistence type="predicted"/>
<evidence type="ECO:0000256" key="2">
    <source>
        <dbReference type="ARBA" id="ARBA00022771"/>
    </source>
</evidence>
<reference evidence="8" key="1">
    <citation type="submission" date="2025-08" db="UniProtKB">
        <authorList>
            <consortium name="RefSeq"/>
        </authorList>
    </citation>
    <scope>IDENTIFICATION</scope>
    <source>
        <strain evidence="8">Wakin</strain>
        <tissue evidence="8">Muscle</tissue>
    </source>
</reference>
<feature type="domain" description="CXXC-type" evidence="6">
    <location>
        <begin position="371"/>
        <end position="418"/>
    </location>
</feature>
<keyword evidence="1" id="KW-0479">Metal-binding</keyword>
<accession>A0A6P6N2X0</accession>
<dbReference type="GO" id="GO:0003677">
    <property type="term" value="F:DNA binding"/>
    <property type="evidence" value="ECO:0007669"/>
    <property type="project" value="InterPro"/>
</dbReference>
<evidence type="ECO:0000256" key="4">
    <source>
        <dbReference type="PROSITE-ProRule" id="PRU00509"/>
    </source>
</evidence>
<dbReference type="GeneID" id="113074163"/>
<evidence type="ECO:0000256" key="3">
    <source>
        <dbReference type="ARBA" id="ARBA00022833"/>
    </source>
</evidence>
<dbReference type="PROSITE" id="PS51058">
    <property type="entry name" value="ZF_CXXC"/>
    <property type="match status" value="1"/>
</dbReference>
<organism evidence="7 8">
    <name type="scientific">Carassius auratus</name>
    <name type="common">Goldfish</name>
    <dbReference type="NCBI Taxonomy" id="7957"/>
    <lineage>
        <taxon>Eukaryota</taxon>
        <taxon>Metazoa</taxon>
        <taxon>Chordata</taxon>
        <taxon>Craniata</taxon>
        <taxon>Vertebrata</taxon>
        <taxon>Euteleostomi</taxon>
        <taxon>Actinopterygii</taxon>
        <taxon>Neopterygii</taxon>
        <taxon>Teleostei</taxon>
        <taxon>Ostariophysi</taxon>
        <taxon>Cypriniformes</taxon>
        <taxon>Cyprinidae</taxon>
        <taxon>Cyprininae</taxon>
        <taxon>Carassius</taxon>
    </lineage>
</organism>
<dbReference type="Pfam" id="PF02008">
    <property type="entry name" value="zf-CXXC"/>
    <property type="match status" value="1"/>
</dbReference>
<feature type="region of interest" description="Disordered" evidence="5">
    <location>
        <begin position="322"/>
        <end position="368"/>
    </location>
</feature>
<dbReference type="RefSeq" id="XP_026102701.1">
    <property type="nucleotide sequence ID" value="XM_026246916.1"/>
</dbReference>
<keyword evidence="3" id="KW-0862">Zinc</keyword>
<evidence type="ECO:0000313" key="8">
    <source>
        <dbReference type="RefSeq" id="XP_026102701.1"/>
    </source>
</evidence>
<feature type="region of interest" description="Disordered" evidence="5">
    <location>
        <begin position="37"/>
        <end position="155"/>
    </location>
</feature>
<evidence type="ECO:0000256" key="5">
    <source>
        <dbReference type="SAM" id="MobiDB-lite"/>
    </source>
</evidence>
<dbReference type="InterPro" id="IPR002857">
    <property type="entry name" value="Znf_CXXC"/>
</dbReference>
<dbReference type="GO" id="GO:0008270">
    <property type="term" value="F:zinc ion binding"/>
    <property type="evidence" value="ECO:0007669"/>
    <property type="project" value="UniProtKB-KW"/>
</dbReference>
<feature type="compositionally biased region" description="Basic residues" evidence="5">
    <location>
        <begin position="449"/>
        <end position="462"/>
    </location>
</feature>
<keyword evidence="2 4" id="KW-0863">Zinc-finger</keyword>
<feature type="region of interest" description="Disordered" evidence="5">
    <location>
        <begin position="425"/>
        <end position="479"/>
    </location>
</feature>